<reference evidence="2" key="1">
    <citation type="submission" date="2019-08" db="EMBL/GenBank/DDBJ databases">
        <authorList>
            <person name="Kucharzyk K."/>
            <person name="Murdoch R.W."/>
            <person name="Higgins S."/>
            <person name="Loffler F."/>
        </authorList>
    </citation>
    <scope>NUCLEOTIDE SEQUENCE</scope>
</reference>
<evidence type="ECO:0000313" key="2">
    <source>
        <dbReference type="EMBL" id="MPN05389.1"/>
    </source>
</evidence>
<accession>A0A645EW05</accession>
<feature type="region of interest" description="Disordered" evidence="1">
    <location>
        <begin position="296"/>
        <end position="315"/>
    </location>
</feature>
<comment type="caution">
    <text evidence="2">The sequence shown here is derived from an EMBL/GenBank/DDBJ whole genome shotgun (WGS) entry which is preliminary data.</text>
</comment>
<evidence type="ECO:0000256" key="1">
    <source>
        <dbReference type="SAM" id="MobiDB-lite"/>
    </source>
</evidence>
<dbReference type="EMBL" id="VSSQ01051302">
    <property type="protein sequence ID" value="MPN05389.1"/>
    <property type="molecule type" value="Genomic_DNA"/>
</dbReference>
<feature type="compositionally biased region" description="Basic and acidic residues" evidence="1">
    <location>
        <begin position="91"/>
        <end position="102"/>
    </location>
</feature>
<protein>
    <submittedName>
        <fullName evidence="2">Uncharacterized protein</fullName>
    </submittedName>
</protein>
<proteinExistence type="predicted"/>
<sequence length="315" mass="34450">MDAPADSPGRSFQQPFEPFQPLPVALQHAAVSGRNGDFGAALHIDQPDFGGEHGIAFLLLENADRREPFRPAEAPFQMVQPFRVQEVRDDPAVRAARQPERQRFRRRLRPESLFQRRDQRRDGVASRLKRPDPAIPRDAQGDRIPGVQQGAAQQRGDPPGVPGAFRAETDRQGVVQHDQVFPVGEIAVLPEQQLPGTAEDVPIDPAQIVPRRVGAEILKLGTFPPGGSAVPPGGKRLPAVLRRGCAQADRGQQFCGKQEKVTHFSNASRILRSTESGVRFSICASKESAIRWRSTGRQARVTSASPMAVRPSSSA</sequence>
<name>A0A645EW05_9ZZZZ</name>
<feature type="region of interest" description="Disordered" evidence="1">
    <location>
        <begin position="91"/>
        <end position="161"/>
    </location>
</feature>
<organism evidence="2">
    <name type="scientific">bioreactor metagenome</name>
    <dbReference type="NCBI Taxonomy" id="1076179"/>
    <lineage>
        <taxon>unclassified sequences</taxon>
        <taxon>metagenomes</taxon>
        <taxon>ecological metagenomes</taxon>
    </lineage>
</organism>
<dbReference type="AlphaFoldDB" id="A0A645EW05"/>
<feature type="compositionally biased region" description="Basic and acidic residues" evidence="1">
    <location>
        <begin position="114"/>
        <end position="132"/>
    </location>
</feature>
<gene>
    <name evidence="2" type="ORF">SDC9_152639</name>
</gene>